<evidence type="ECO:0000256" key="1">
    <source>
        <dbReference type="ARBA" id="ARBA00022676"/>
    </source>
</evidence>
<name>A0A4R5LGM6_9BURK</name>
<proteinExistence type="predicted"/>
<dbReference type="PANTHER" id="PTHR30160">
    <property type="entry name" value="TETRAACYLDISACCHARIDE 4'-KINASE-RELATED"/>
    <property type="match status" value="1"/>
</dbReference>
<dbReference type="Pfam" id="PF01075">
    <property type="entry name" value="Glyco_transf_9"/>
    <property type="match status" value="1"/>
</dbReference>
<dbReference type="GO" id="GO:0009244">
    <property type="term" value="P:lipopolysaccharide core region biosynthetic process"/>
    <property type="evidence" value="ECO:0007669"/>
    <property type="project" value="TreeGrafter"/>
</dbReference>
<protein>
    <recommendedName>
        <fullName evidence="5">Lipopolysaccharide heptosyltransferase family protein</fullName>
    </recommendedName>
</protein>
<dbReference type="OrthoDB" id="9797795at2"/>
<gene>
    <name evidence="3" type="ORF">E1N52_12430</name>
</gene>
<evidence type="ECO:0000256" key="2">
    <source>
        <dbReference type="ARBA" id="ARBA00022679"/>
    </source>
</evidence>
<evidence type="ECO:0000313" key="3">
    <source>
        <dbReference type="EMBL" id="TDG08349.1"/>
    </source>
</evidence>
<dbReference type="Proteomes" id="UP000295606">
    <property type="component" value="Unassembled WGS sequence"/>
</dbReference>
<dbReference type="GO" id="GO:0008713">
    <property type="term" value="F:ADP-heptose-lipopolysaccharide heptosyltransferase activity"/>
    <property type="evidence" value="ECO:0007669"/>
    <property type="project" value="TreeGrafter"/>
</dbReference>
<dbReference type="InterPro" id="IPR002201">
    <property type="entry name" value="Glyco_trans_9"/>
</dbReference>
<accession>A0A4R5LGM6</accession>
<sequence>MSPALGDSLNLLVIAHNLVRAGWRVEIFGDHAWSLARWFPHLSMNPALSEEEARDRLASFDVVVQMHRDRPFKDLRAWHSGFVDLHDIEYADDGRCMAHRFAAFAVTHFGLQTVETSNGIRAPREFQQRRYAQRVAVHPEASTADKRWLANRFIGLSRRLSGEGFAPEFVVAESERSHWLKHADVAPPLRSFRNAAYLAAWLYESGWFIGNDSGLGHLASALGIPTLTVFRRRRVAQRWRPGFQRGEIVLPPWWVPTAGLKEKWWRESISVRRVQRAFRVLRERVASNT</sequence>
<evidence type="ECO:0000313" key="4">
    <source>
        <dbReference type="Proteomes" id="UP000295606"/>
    </source>
</evidence>
<evidence type="ECO:0008006" key="5">
    <source>
        <dbReference type="Google" id="ProtNLM"/>
    </source>
</evidence>
<comment type="caution">
    <text evidence="3">The sequence shown here is derived from an EMBL/GenBank/DDBJ whole genome shotgun (WGS) entry which is preliminary data.</text>
</comment>
<organism evidence="3 4">
    <name type="scientific">Paraburkholderia guartelaensis</name>
    <dbReference type="NCBI Taxonomy" id="2546446"/>
    <lineage>
        <taxon>Bacteria</taxon>
        <taxon>Pseudomonadati</taxon>
        <taxon>Pseudomonadota</taxon>
        <taxon>Betaproteobacteria</taxon>
        <taxon>Burkholderiales</taxon>
        <taxon>Burkholderiaceae</taxon>
        <taxon>Paraburkholderia</taxon>
    </lineage>
</organism>
<dbReference type="AlphaFoldDB" id="A0A4R5LGM6"/>
<reference evidence="3 4" key="1">
    <citation type="submission" date="2019-03" db="EMBL/GenBank/DDBJ databases">
        <title>Paraburkholderia sp. isolated from native Mimosa gymnas in Guartela State Park, Brazil.</title>
        <authorList>
            <person name="Paulitsch F."/>
            <person name="Hungria M."/>
            <person name="Delamuta J.R.M."/>
            <person name="Ribeiro R.A."/>
            <person name="Dall'Agnol R."/>
            <person name="Silva J.S.B."/>
        </authorList>
    </citation>
    <scope>NUCLEOTIDE SEQUENCE [LARGE SCALE GENOMIC DNA]</scope>
    <source>
        <strain evidence="3 4">CNPSo 3008</strain>
    </source>
</reference>
<keyword evidence="2" id="KW-0808">Transferase</keyword>
<dbReference type="GO" id="GO:0005829">
    <property type="term" value="C:cytosol"/>
    <property type="evidence" value="ECO:0007669"/>
    <property type="project" value="TreeGrafter"/>
</dbReference>
<dbReference type="EMBL" id="SMOD01000008">
    <property type="protein sequence ID" value="TDG08349.1"/>
    <property type="molecule type" value="Genomic_DNA"/>
</dbReference>
<dbReference type="Gene3D" id="3.40.50.2000">
    <property type="entry name" value="Glycogen Phosphorylase B"/>
    <property type="match status" value="1"/>
</dbReference>
<dbReference type="InterPro" id="IPR051199">
    <property type="entry name" value="LPS_LOS_Heptosyltrfase"/>
</dbReference>
<keyword evidence="1" id="KW-0328">Glycosyltransferase</keyword>
<dbReference type="SUPFAM" id="SSF53756">
    <property type="entry name" value="UDP-Glycosyltransferase/glycogen phosphorylase"/>
    <property type="match status" value="1"/>
</dbReference>